<name>A0A3P7SH23_RODNA</name>
<sequence length="86" mass="9774">MALFFSSLIENTLLSVGFSRKHLPLFCFEEVTKLFVVDFSSENPTGGSSFYLKTQTNERRAILGFHTRIGCTICLDERHSKKILAK</sequence>
<keyword evidence="2" id="KW-1185">Reference proteome</keyword>
<reference evidence="1 2" key="1">
    <citation type="submission" date="2018-11" db="EMBL/GenBank/DDBJ databases">
        <authorList>
            <consortium name="Pathogen Informatics"/>
        </authorList>
    </citation>
    <scope>NUCLEOTIDE SEQUENCE [LARGE SCALE GENOMIC DNA]</scope>
</reference>
<dbReference type="Proteomes" id="UP000278807">
    <property type="component" value="Unassembled WGS sequence"/>
</dbReference>
<gene>
    <name evidence="1" type="ORF">HNAJ_LOCUS9448</name>
</gene>
<protein>
    <submittedName>
        <fullName evidence="1">Uncharacterized protein</fullName>
    </submittedName>
</protein>
<evidence type="ECO:0000313" key="1">
    <source>
        <dbReference type="EMBL" id="VDO05949.1"/>
    </source>
</evidence>
<organism evidence="1 2">
    <name type="scientific">Rodentolepis nana</name>
    <name type="common">Dwarf tapeworm</name>
    <name type="synonym">Hymenolepis nana</name>
    <dbReference type="NCBI Taxonomy" id="102285"/>
    <lineage>
        <taxon>Eukaryota</taxon>
        <taxon>Metazoa</taxon>
        <taxon>Spiralia</taxon>
        <taxon>Lophotrochozoa</taxon>
        <taxon>Platyhelminthes</taxon>
        <taxon>Cestoda</taxon>
        <taxon>Eucestoda</taxon>
        <taxon>Cyclophyllidea</taxon>
        <taxon>Hymenolepididae</taxon>
        <taxon>Rodentolepis</taxon>
    </lineage>
</organism>
<dbReference type="EMBL" id="UZAE01012615">
    <property type="protein sequence ID" value="VDO05949.1"/>
    <property type="molecule type" value="Genomic_DNA"/>
</dbReference>
<dbReference type="AlphaFoldDB" id="A0A3P7SH23"/>
<evidence type="ECO:0000313" key="2">
    <source>
        <dbReference type="Proteomes" id="UP000278807"/>
    </source>
</evidence>
<accession>A0A3P7SH23</accession>
<proteinExistence type="predicted"/>